<dbReference type="InterPro" id="IPR039425">
    <property type="entry name" value="RNA_pol_sigma-70-like"/>
</dbReference>
<dbReference type="SUPFAM" id="SSF88659">
    <property type="entry name" value="Sigma3 and sigma4 domains of RNA polymerase sigma factors"/>
    <property type="match status" value="1"/>
</dbReference>
<dbReference type="EMBL" id="RBAH01000008">
    <property type="protein sequence ID" value="RKN84431.1"/>
    <property type="molecule type" value="Genomic_DNA"/>
</dbReference>
<dbReference type="Pfam" id="PF04542">
    <property type="entry name" value="Sigma70_r2"/>
    <property type="match status" value="1"/>
</dbReference>
<dbReference type="NCBIfam" id="TIGR02937">
    <property type="entry name" value="sigma70-ECF"/>
    <property type="match status" value="1"/>
</dbReference>
<feature type="region of interest" description="Disordered" evidence="7">
    <location>
        <begin position="19"/>
        <end position="69"/>
    </location>
</feature>
<proteinExistence type="inferred from homology"/>
<dbReference type="SUPFAM" id="SSF88946">
    <property type="entry name" value="Sigma2 domain of RNA polymerase sigma factors"/>
    <property type="match status" value="1"/>
</dbReference>
<dbReference type="InterPro" id="IPR013325">
    <property type="entry name" value="RNA_pol_sigma_r2"/>
</dbReference>
<dbReference type="PROSITE" id="PS01063">
    <property type="entry name" value="SIGMA70_ECF"/>
    <property type="match status" value="1"/>
</dbReference>
<feature type="domain" description="RNA polymerase sigma factor 70 region 4 type 2" evidence="9">
    <location>
        <begin position="168"/>
        <end position="220"/>
    </location>
</feature>
<dbReference type="Pfam" id="PF08281">
    <property type="entry name" value="Sigma70_r4_2"/>
    <property type="match status" value="1"/>
</dbReference>
<dbReference type="Gene3D" id="1.10.10.10">
    <property type="entry name" value="Winged helix-like DNA-binding domain superfamily/Winged helix DNA-binding domain"/>
    <property type="match status" value="1"/>
</dbReference>
<dbReference type="InterPro" id="IPR000838">
    <property type="entry name" value="RNA_pol_sigma70_ECF_CS"/>
</dbReference>
<evidence type="ECO:0000256" key="2">
    <source>
        <dbReference type="ARBA" id="ARBA00023015"/>
    </source>
</evidence>
<dbReference type="PANTHER" id="PTHR43133:SF8">
    <property type="entry name" value="RNA POLYMERASE SIGMA FACTOR HI_1459-RELATED"/>
    <property type="match status" value="1"/>
</dbReference>
<dbReference type="GO" id="GO:0003677">
    <property type="term" value="F:DNA binding"/>
    <property type="evidence" value="ECO:0007669"/>
    <property type="project" value="UniProtKB-KW"/>
</dbReference>
<dbReference type="GO" id="GO:0006352">
    <property type="term" value="P:DNA-templated transcription initiation"/>
    <property type="evidence" value="ECO:0007669"/>
    <property type="project" value="InterPro"/>
</dbReference>
<keyword evidence="11" id="KW-1185">Reference proteome</keyword>
<comment type="caution">
    <text evidence="10">The sequence shown here is derived from an EMBL/GenBank/DDBJ whole genome shotgun (WGS) entry which is preliminary data.</text>
</comment>
<dbReference type="CDD" id="cd06171">
    <property type="entry name" value="Sigma70_r4"/>
    <property type="match status" value="1"/>
</dbReference>
<dbReference type="InterPro" id="IPR013249">
    <property type="entry name" value="RNA_pol_sigma70_r4_t2"/>
</dbReference>
<dbReference type="PANTHER" id="PTHR43133">
    <property type="entry name" value="RNA POLYMERASE ECF-TYPE SIGMA FACTO"/>
    <property type="match status" value="1"/>
</dbReference>
<reference evidence="10 11" key="1">
    <citation type="journal article" date="2007" name="Int. J. Syst. Evol. Microbiol.">
        <title>Paenibacillus ginsengarvi sp. nov., isolated from soil from ginseng cultivation.</title>
        <authorList>
            <person name="Yoon M.H."/>
            <person name="Ten L.N."/>
            <person name="Im W.T."/>
        </authorList>
    </citation>
    <scope>NUCLEOTIDE SEQUENCE [LARGE SCALE GENOMIC DNA]</scope>
    <source>
        <strain evidence="10 11">KCTC 13059</strain>
    </source>
</reference>
<keyword evidence="2 6" id="KW-0805">Transcription regulation</keyword>
<organism evidence="10 11">
    <name type="scientific">Paenibacillus ginsengarvi</name>
    <dbReference type="NCBI Taxonomy" id="400777"/>
    <lineage>
        <taxon>Bacteria</taxon>
        <taxon>Bacillati</taxon>
        <taxon>Bacillota</taxon>
        <taxon>Bacilli</taxon>
        <taxon>Bacillales</taxon>
        <taxon>Paenibacillaceae</taxon>
        <taxon>Paenibacillus</taxon>
    </lineage>
</organism>
<feature type="compositionally biased region" description="Polar residues" evidence="7">
    <location>
        <begin position="37"/>
        <end position="46"/>
    </location>
</feature>
<comment type="similarity">
    <text evidence="1 6">Belongs to the sigma-70 factor family. ECF subfamily.</text>
</comment>
<evidence type="ECO:0000313" key="11">
    <source>
        <dbReference type="Proteomes" id="UP000282311"/>
    </source>
</evidence>
<feature type="compositionally biased region" description="Basic and acidic residues" evidence="7">
    <location>
        <begin position="19"/>
        <end position="34"/>
    </location>
</feature>
<dbReference type="InterPro" id="IPR013324">
    <property type="entry name" value="RNA_pol_sigma_r3/r4-like"/>
</dbReference>
<evidence type="ECO:0000259" key="9">
    <source>
        <dbReference type="Pfam" id="PF08281"/>
    </source>
</evidence>
<dbReference type="InterPro" id="IPR014284">
    <property type="entry name" value="RNA_pol_sigma-70_dom"/>
</dbReference>
<feature type="domain" description="RNA polymerase sigma-70 region 2" evidence="8">
    <location>
        <begin position="75"/>
        <end position="141"/>
    </location>
</feature>
<accession>A0A3B0CHS6</accession>
<sequence length="231" mass="26294">MFNRHDRIRIVYERPKVGGRSERLDPKSGNDVFERISGSTASGGQQENKRTGRGSALLPNGNGRPEGRNDGFRKLFETYYGLVYRSAYSITKDHYLAQDVVQETFMKAYCHLGSLKGRKFGAWLKAISRNTAIDYYRRALRRGETLGLSVERSTASAEAMPERYIELKCLRELFLALDAPHRQALLLVYEYGLTYEQLAQVQQLSIGAVKSRIHRAKTKLKSMLRSLEHSG</sequence>
<dbReference type="AlphaFoldDB" id="A0A3B0CHS6"/>
<protein>
    <recommendedName>
        <fullName evidence="6">RNA polymerase sigma factor</fullName>
    </recommendedName>
</protein>
<dbReference type="Gene3D" id="1.10.1740.10">
    <property type="match status" value="1"/>
</dbReference>
<evidence type="ECO:0000256" key="7">
    <source>
        <dbReference type="SAM" id="MobiDB-lite"/>
    </source>
</evidence>
<keyword evidence="5 6" id="KW-0804">Transcription</keyword>
<name>A0A3B0CHS6_9BACL</name>
<dbReference type="GO" id="GO:0006950">
    <property type="term" value="P:response to stress"/>
    <property type="evidence" value="ECO:0007669"/>
    <property type="project" value="UniProtKB-ARBA"/>
</dbReference>
<dbReference type="Proteomes" id="UP000282311">
    <property type="component" value="Unassembled WGS sequence"/>
</dbReference>
<evidence type="ECO:0000259" key="8">
    <source>
        <dbReference type="Pfam" id="PF04542"/>
    </source>
</evidence>
<evidence type="ECO:0000256" key="3">
    <source>
        <dbReference type="ARBA" id="ARBA00023082"/>
    </source>
</evidence>
<evidence type="ECO:0000313" key="10">
    <source>
        <dbReference type="EMBL" id="RKN84431.1"/>
    </source>
</evidence>
<gene>
    <name evidence="10" type="ORF">D7M11_13175</name>
</gene>
<dbReference type="InterPro" id="IPR036388">
    <property type="entry name" value="WH-like_DNA-bd_sf"/>
</dbReference>
<evidence type="ECO:0000256" key="1">
    <source>
        <dbReference type="ARBA" id="ARBA00010641"/>
    </source>
</evidence>
<evidence type="ECO:0000256" key="6">
    <source>
        <dbReference type="RuleBase" id="RU000716"/>
    </source>
</evidence>
<keyword evidence="3 6" id="KW-0731">Sigma factor</keyword>
<dbReference type="InterPro" id="IPR007627">
    <property type="entry name" value="RNA_pol_sigma70_r2"/>
</dbReference>
<dbReference type="GO" id="GO:0016987">
    <property type="term" value="F:sigma factor activity"/>
    <property type="evidence" value="ECO:0007669"/>
    <property type="project" value="UniProtKB-KW"/>
</dbReference>
<evidence type="ECO:0000256" key="4">
    <source>
        <dbReference type="ARBA" id="ARBA00023125"/>
    </source>
</evidence>
<keyword evidence="4 6" id="KW-0238">DNA-binding</keyword>
<evidence type="ECO:0000256" key="5">
    <source>
        <dbReference type="ARBA" id="ARBA00023163"/>
    </source>
</evidence>